<evidence type="ECO:0000256" key="3">
    <source>
        <dbReference type="ARBA" id="ARBA00022630"/>
    </source>
</evidence>
<evidence type="ECO:0000256" key="2">
    <source>
        <dbReference type="ARBA" id="ARBA00010989"/>
    </source>
</evidence>
<evidence type="ECO:0000313" key="7">
    <source>
        <dbReference type="EMBL" id="CAI2372779.1"/>
    </source>
</evidence>
<dbReference type="Pfam" id="PF01266">
    <property type="entry name" value="DAO"/>
    <property type="match status" value="1"/>
</dbReference>
<dbReference type="InterPro" id="IPR006076">
    <property type="entry name" value="FAD-dep_OxRdtase"/>
</dbReference>
<evidence type="ECO:0000259" key="6">
    <source>
        <dbReference type="Pfam" id="PF01266"/>
    </source>
</evidence>
<dbReference type="SUPFAM" id="SSF51905">
    <property type="entry name" value="FAD/NAD(P)-binding domain"/>
    <property type="match status" value="1"/>
</dbReference>
<dbReference type="GO" id="GO:0008115">
    <property type="term" value="F:sarcosine oxidase activity"/>
    <property type="evidence" value="ECO:0007669"/>
    <property type="project" value="TreeGrafter"/>
</dbReference>
<evidence type="ECO:0000313" key="8">
    <source>
        <dbReference type="Proteomes" id="UP001295684"/>
    </source>
</evidence>
<dbReference type="AlphaFoldDB" id="A0AAD1XHH3"/>
<dbReference type="InterPro" id="IPR045170">
    <property type="entry name" value="MTOX"/>
</dbReference>
<dbReference type="GO" id="GO:0050660">
    <property type="term" value="F:flavin adenine dinucleotide binding"/>
    <property type="evidence" value="ECO:0007669"/>
    <property type="project" value="InterPro"/>
</dbReference>
<comment type="cofactor">
    <cofactor evidence="1">
        <name>FAD</name>
        <dbReference type="ChEBI" id="CHEBI:57692"/>
    </cofactor>
</comment>
<keyword evidence="3" id="KW-0285">Flavoprotein</keyword>
<protein>
    <recommendedName>
        <fullName evidence="6">FAD dependent oxidoreductase domain-containing protein</fullName>
    </recommendedName>
</protein>
<dbReference type="Proteomes" id="UP001295684">
    <property type="component" value="Unassembled WGS sequence"/>
</dbReference>
<dbReference type="PANTHER" id="PTHR10961:SF7">
    <property type="entry name" value="FAD DEPENDENT OXIDOREDUCTASE DOMAIN-CONTAINING PROTEIN"/>
    <property type="match status" value="1"/>
</dbReference>
<proteinExistence type="inferred from homology"/>
<sequence length="297" mass="33797">MMGISMKIWNEASDKLKALKNQGRTEEHRNIEPELLFPLDYLTYGDKNSYFISCMVKNYPEKKWMNSKEIVQKYPAFENLPEDYVGNVSYDAGNVKVKNALNGFRILSETNGADLRYNSEVTSFDKSSITLTDGTTFTGRNVVICCGPFTIDKFDKNYTNVKVIPTETINFGGDLSDLPGIFYESSEKYSIYSLRDKHDFSCQKFGIHGEKDTDLTMEWAKERIPSKVKEIIGIDACFYTVTEGHEFIYKTNPDGVHYGYGLNGEGFKYMPAHGKIIYDGLITGDDTTYLKQLKAKI</sequence>
<evidence type="ECO:0000256" key="1">
    <source>
        <dbReference type="ARBA" id="ARBA00001974"/>
    </source>
</evidence>
<dbReference type="Gene3D" id="3.30.9.10">
    <property type="entry name" value="D-Amino Acid Oxidase, subunit A, domain 2"/>
    <property type="match status" value="1"/>
</dbReference>
<accession>A0AAD1XHH3</accession>
<comment type="caution">
    <text evidence="7">The sequence shown here is derived from an EMBL/GenBank/DDBJ whole genome shotgun (WGS) entry which is preliminary data.</text>
</comment>
<keyword evidence="8" id="KW-1185">Reference proteome</keyword>
<reference evidence="7" key="1">
    <citation type="submission" date="2023-07" db="EMBL/GenBank/DDBJ databases">
        <authorList>
            <consortium name="AG Swart"/>
            <person name="Singh M."/>
            <person name="Singh A."/>
            <person name="Seah K."/>
            <person name="Emmerich C."/>
        </authorList>
    </citation>
    <scope>NUCLEOTIDE SEQUENCE</scope>
    <source>
        <strain evidence="7">DP1</strain>
    </source>
</reference>
<feature type="domain" description="FAD dependent oxidoreductase" evidence="6">
    <location>
        <begin position="58"/>
        <end position="277"/>
    </location>
</feature>
<keyword evidence="5" id="KW-0560">Oxidoreductase</keyword>
<comment type="similarity">
    <text evidence="2">Belongs to the MSOX/MTOX family.</text>
</comment>
<dbReference type="InterPro" id="IPR036188">
    <property type="entry name" value="FAD/NAD-bd_sf"/>
</dbReference>
<evidence type="ECO:0000256" key="4">
    <source>
        <dbReference type="ARBA" id="ARBA00022827"/>
    </source>
</evidence>
<dbReference type="EMBL" id="CAMPGE010014084">
    <property type="protein sequence ID" value="CAI2372779.1"/>
    <property type="molecule type" value="Genomic_DNA"/>
</dbReference>
<dbReference type="Gene3D" id="3.50.50.60">
    <property type="entry name" value="FAD/NAD(P)-binding domain"/>
    <property type="match status" value="1"/>
</dbReference>
<evidence type="ECO:0000256" key="5">
    <source>
        <dbReference type="ARBA" id="ARBA00023002"/>
    </source>
</evidence>
<dbReference type="PANTHER" id="PTHR10961">
    <property type="entry name" value="PEROXISOMAL SARCOSINE OXIDASE"/>
    <property type="match status" value="1"/>
</dbReference>
<gene>
    <name evidence="7" type="ORF">ECRASSUSDP1_LOCUS14112</name>
</gene>
<organism evidence="7 8">
    <name type="scientific">Euplotes crassus</name>
    <dbReference type="NCBI Taxonomy" id="5936"/>
    <lineage>
        <taxon>Eukaryota</taxon>
        <taxon>Sar</taxon>
        <taxon>Alveolata</taxon>
        <taxon>Ciliophora</taxon>
        <taxon>Intramacronucleata</taxon>
        <taxon>Spirotrichea</taxon>
        <taxon>Hypotrichia</taxon>
        <taxon>Euplotida</taxon>
        <taxon>Euplotidae</taxon>
        <taxon>Moneuplotes</taxon>
    </lineage>
</organism>
<name>A0AAD1XHH3_EUPCR</name>
<keyword evidence="4" id="KW-0274">FAD</keyword>